<keyword evidence="6 9" id="KW-0503">Monooxygenase</keyword>
<accession>A0A8H6XAH8</accession>
<keyword evidence="4" id="KW-0521">NADP</keyword>
<evidence type="ECO:0000256" key="6">
    <source>
        <dbReference type="ARBA" id="ARBA00023033"/>
    </source>
</evidence>
<evidence type="ECO:0000256" key="3">
    <source>
        <dbReference type="ARBA" id="ARBA00022827"/>
    </source>
</evidence>
<dbReference type="Gene3D" id="3.50.50.60">
    <property type="entry name" value="FAD/NAD(P)-binding domain"/>
    <property type="match status" value="2"/>
</dbReference>
<comment type="caution">
    <text evidence="9">The sequence shown here is derived from an EMBL/GenBank/DDBJ whole genome shotgun (WGS) entry which is preliminary data.</text>
</comment>
<reference evidence="9" key="1">
    <citation type="submission" date="2020-05" db="EMBL/GenBank/DDBJ databases">
        <title>Mycena genomes resolve the evolution of fungal bioluminescence.</title>
        <authorList>
            <person name="Tsai I.J."/>
        </authorList>
    </citation>
    <scope>NUCLEOTIDE SEQUENCE</scope>
    <source>
        <strain evidence="9">160909Yilan</strain>
    </source>
</reference>
<dbReference type="EMBL" id="JACAZH010000033">
    <property type="protein sequence ID" value="KAF7337695.1"/>
    <property type="molecule type" value="Genomic_DNA"/>
</dbReference>
<dbReference type="Proteomes" id="UP000623467">
    <property type="component" value="Unassembled WGS sequence"/>
</dbReference>
<gene>
    <name evidence="9" type="ORF">MSAN_02243000</name>
</gene>
<organism evidence="9 10">
    <name type="scientific">Mycena sanguinolenta</name>
    <dbReference type="NCBI Taxonomy" id="230812"/>
    <lineage>
        <taxon>Eukaryota</taxon>
        <taxon>Fungi</taxon>
        <taxon>Dikarya</taxon>
        <taxon>Basidiomycota</taxon>
        <taxon>Agaricomycotina</taxon>
        <taxon>Agaricomycetes</taxon>
        <taxon>Agaricomycetidae</taxon>
        <taxon>Agaricales</taxon>
        <taxon>Marasmiineae</taxon>
        <taxon>Mycenaceae</taxon>
        <taxon>Mycena</taxon>
    </lineage>
</organism>
<keyword evidence="10" id="KW-1185">Reference proteome</keyword>
<evidence type="ECO:0000256" key="5">
    <source>
        <dbReference type="ARBA" id="ARBA00023002"/>
    </source>
</evidence>
<keyword evidence="7" id="KW-0472">Membrane</keyword>
<feature type="transmembrane region" description="Helical" evidence="7">
    <location>
        <begin position="6"/>
        <end position="30"/>
    </location>
</feature>
<dbReference type="InterPro" id="IPR002938">
    <property type="entry name" value="FAD-bd"/>
</dbReference>
<dbReference type="AlphaFoldDB" id="A0A8H6XAH8"/>
<evidence type="ECO:0000256" key="7">
    <source>
        <dbReference type="SAM" id="Phobius"/>
    </source>
</evidence>
<comment type="cofactor">
    <cofactor evidence="1">
        <name>FAD</name>
        <dbReference type="ChEBI" id="CHEBI:57692"/>
    </cofactor>
</comment>
<evidence type="ECO:0000313" key="10">
    <source>
        <dbReference type="Proteomes" id="UP000623467"/>
    </source>
</evidence>
<dbReference type="PRINTS" id="PR00420">
    <property type="entry name" value="RNGMNOXGNASE"/>
</dbReference>
<keyword evidence="2" id="KW-0285">Flavoprotein</keyword>
<dbReference type="SUPFAM" id="SSF51905">
    <property type="entry name" value="FAD/NAD(P)-binding domain"/>
    <property type="match status" value="1"/>
</dbReference>
<keyword evidence="3" id="KW-0274">FAD</keyword>
<dbReference type="InterPro" id="IPR036188">
    <property type="entry name" value="FAD/NAD-bd_sf"/>
</dbReference>
<dbReference type="GO" id="GO:0005741">
    <property type="term" value="C:mitochondrial outer membrane"/>
    <property type="evidence" value="ECO:0007669"/>
    <property type="project" value="TreeGrafter"/>
</dbReference>
<dbReference type="OrthoDB" id="10053569at2759"/>
<dbReference type="PANTHER" id="PTHR46028:SF2">
    <property type="entry name" value="KYNURENINE 3-MONOOXYGENASE"/>
    <property type="match status" value="1"/>
</dbReference>
<feature type="domain" description="FAD-binding" evidence="8">
    <location>
        <begin position="9"/>
        <end position="194"/>
    </location>
</feature>
<dbReference type="GO" id="GO:0004502">
    <property type="term" value="F:kynurenine 3-monooxygenase activity"/>
    <property type="evidence" value="ECO:0007669"/>
    <property type="project" value="TreeGrafter"/>
</dbReference>
<evidence type="ECO:0000259" key="8">
    <source>
        <dbReference type="Pfam" id="PF01494"/>
    </source>
</evidence>
<keyword evidence="7" id="KW-1133">Transmembrane helix</keyword>
<evidence type="ECO:0000256" key="1">
    <source>
        <dbReference type="ARBA" id="ARBA00001974"/>
    </source>
</evidence>
<keyword evidence="7" id="KW-0812">Transmembrane</keyword>
<proteinExistence type="predicted"/>
<evidence type="ECO:0000256" key="2">
    <source>
        <dbReference type="ARBA" id="ARBA00022630"/>
    </source>
</evidence>
<dbReference type="Pfam" id="PF01494">
    <property type="entry name" value="FAD_binding_3"/>
    <property type="match status" value="1"/>
</dbReference>
<evidence type="ECO:0000256" key="4">
    <source>
        <dbReference type="ARBA" id="ARBA00022857"/>
    </source>
</evidence>
<protein>
    <submittedName>
        <fullName evidence="9">Kynurenine 3-monooxygenase</fullName>
    </submittedName>
</protein>
<dbReference type="PANTHER" id="PTHR46028">
    <property type="entry name" value="KYNURENINE 3-MONOOXYGENASE"/>
    <property type="match status" value="1"/>
</dbReference>
<evidence type="ECO:0000313" key="9">
    <source>
        <dbReference type="EMBL" id="KAF7337695.1"/>
    </source>
</evidence>
<dbReference type="GO" id="GO:0071949">
    <property type="term" value="F:FAD binding"/>
    <property type="evidence" value="ECO:0007669"/>
    <property type="project" value="InterPro"/>
</dbReference>
<dbReference type="GO" id="GO:0070189">
    <property type="term" value="P:kynurenine metabolic process"/>
    <property type="evidence" value="ECO:0007669"/>
    <property type="project" value="TreeGrafter"/>
</dbReference>
<keyword evidence="5" id="KW-0560">Oxidoreductase</keyword>
<sequence>MNAFSAPKAVIVGAGPVGCLSAIALANLGWHVTVYERRSGEVLTNPSLPISKPIPGNGRLISPFQHGGITALQAIDSTLVERILHNAVALRGRMVHHLEGNTTRQQYDRRGHCLYSIERGLLNIILLEAAASVPDIAIHFLHKAQSVDFDNNTLHLVNSVSGQEFDDRFDLCIGADGSHSVIRHHLMVATQMEYSQYYLSHEYVEIKLPHGVDTSGHSAFLLDPDHLHVWPRGNFTLVAMPNKNKSFTCALFAPKAIFDSLQYPDTLIPFFKTHFPDLLSVLGEKQLVLELQKKPSQPNDYNQSKPIPPWRCDNYRRCSPLNGILTSSDSGADTQIVLQVPFYGQGLNCALEDVRILAILLRREKDGHDPSVIRRVLNHYSESRHEDLLAICDLAMDSQCVADRFSFLSLNPKHSLNMRHSVATWSYMIRGFIDNALYAISDSPVLTDLTETISSPKVPSGWIPLYSMVSFRPDISYSAAKKKAERQARLVDSFGVALGILGLGYIFNFFINLNKLF</sequence>
<name>A0A8H6XAH8_9AGAR</name>
<feature type="transmembrane region" description="Helical" evidence="7">
    <location>
        <begin position="490"/>
        <end position="511"/>
    </location>
</feature>